<dbReference type="OrthoDB" id="10251412at2759"/>
<evidence type="ECO:0000313" key="8">
    <source>
        <dbReference type="Proteomes" id="UP000070501"/>
    </source>
</evidence>
<dbReference type="STRING" id="196109.A0A136J7V8"/>
<sequence>MRRYLNTATAEYYQRRGIPYRRGYLLHGPPGTGKTSLSLALAGVFKLDLYVLNMPNVSSDSALSSMFNALPARCIVLLEDIDAVGVKRQGVAQQRSSDQSSSDQSDSDDYGFSSLAPAWGHPSGPDAHRRVSKASCSLSGLLNVLDGVASQEGRIVLMTSNDPESLDVALLRPGRVDRRYHLGYMDRSAAAAMFRCMFEPEPPLVSGKLDGSDDDRGPARQEPGKALADSSGTDESVVADGVPDGCQAGEAADGSHTEAMRATLDKQAREFAALVPEGRYTPAKMQGYLLMHRESPSDAIAGLPAWIEAETREARRAEKKAAAAARASRTSQGASAAGRTEVKEEKTAGSMPKVNGVHKVEDVMVNGTT</sequence>
<feature type="region of interest" description="Disordered" evidence="5">
    <location>
        <begin position="317"/>
        <end position="369"/>
    </location>
</feature>
<proteinExistence type="inferred from homology"/>
<keyword evidence="2 4" id="KW-0547">Nucleotide-binding</keyword>
<feature type="compositionally biased region" description="Basic and acidic residues" evidence="5">
    <location>
        <begin position="210"/>
        <end position="223"/>
    </location>
</feature>
<dbReference type="GO" id="GO:0016887">
    <property type="term" value="F:ATP hydrolysis activity"/>
    <property type="evidence" value="ECO:0007669"/>
    <property type="project" value="InterPro"/>
</dbReference>
<protein>
    <submittedName>
        <fullName evidence="7">p-loop containing nucleoside triphosphate hydrolase protein</fullName>
    </submittedName>
</protein>
<feature type="compositionally biased region" description="Low complexity" evidence="5">
    <location>
        <begin position="93"/>
        <end position="104"/>
    </location>
</feature>
<dbReference type="AlphaFoldDB" id="A0A136J7V8"/>
<evidence type="ECO:0000256" key="1">
    <source>
        <dbReference type="ARBA" id="ARBA00007448"/>
    </source>
</evidence>
<name>A0A136J7V8_9PEZI</name>
<dbReference type="GO" id="GO:0005524">
    <property type="term" value="F:ATP binding"/>
    <property type="evidence" value="ECO:0007669"/>
    <property type="project" value="UniProtKB-KW"/>
</dbReference>
<dbReference type="Pfam" id="PF00004">
    <property type="entry name" value="AAA"/>
    <property type="match status" value="2"/>
</dbReference>
<dbReference type="Gene3D" id="3.40.50.300">
    <property type="entry name" value="P-loop containing nucleotide triphosphate hydrolases"/>
    <property type="match status" value="1"/>
</dbReference>
<evidence type="ECO:0000259" key="6">
    <source>
        <dbReference type="SMART" id="SM00382"/>
    </source>
</evidence>
<evidence type="ECO:0000256" key="2">
    <source>
        <dbReference type="ARBA" id="ARBA00022741"/>
    </source>
</evidence>
<evidence type="ECO:0000313" key="7">
    <source>
        <dbReference type="EMBL" id="KXJ93243.1"/>
    </source>
</evidence>
<dbReference type="InterPro" id="IPR057495">
    <property type="entry name" value="AAA_lid_BCS1"/>
</dbReference>
<dbReference type="InterPro" id="IPR003959">
    <property type="entry name" value="ATPase_AAA_core"/>
</dbReference>
<dbReference type="InterPro" id="IPR050747">
    <property type="entry name" value="Mitochondrial_chaperone_BCS1"/>
</dbReference>
<accession>A0A136J7V8</accession>
<keyword evidence="7" id="KW-0378">Hydrolase</keyword>
<comment type="similarity">
    <text evidence="1">Belongs to the AAA ATPase family. BCS1 subfamily.</text>
</comment>
<evidence type="ECO:0000256" key="4">
    <source>
        <dbReference type="RuleBase" id="RU003651"/>
    </source>
</evidence>
<dbReference type="SUPFAM" id="SSF52540">
    <property type="entry name" value="P-loop containing nucleoside triphosphate hydrolases"/>
    <property type="match status" value="1"/>
</dbReference>
<keyword evidence="8" id="KW-1185">Reference proteome</keyword>
<evidence type="ECO:0000256" key="5">
    <source>
        <dbReference type="SAM" id="MobiDB-lite"/>
    </source>
</evidence>
<reference evidence="8" key="1">
    <citation type="submission" date="2016-02" db="EMBL/GenBank/DDBJ databases">
        <title>Draft genome sequence of Microdochium bolleyi, a fungal endophyte of beachgrass.</title>
        <authorList>
            <consortium name="DOE Joint Genome Institute"/>
            <person name="David A.S."/>
            <person name="May G."/>
            <person name="Haridas S."/>
            <person name="Lim J."/>
            <person name="Wang M."/>
            <person name="Labutti K."/>
            <person name="Lipzen A."/>
            <person name="Barry K."/>
            <person name="Grigoriev I.V."/>
        </authorList>
    </citation>
    <scope>NUCLEOTIDE SEQUENCE [LARGE SCALE GENOMIC DNA]</scope>
    <source>
        <strain evidence="8">J235TASD1</strain>
    </source>
</reference>
<evidence type="ECO:0000256" key="3">
    <source>
        <dbReference type="ARBA" id="ARBA00022840"/>
    </source>
</evidence>
<feature type="domain" description="AAA+ ATPase" evidence="6">
    <location>
        <begin position="20"/>
        <end position="186"/>
    </location>
</feature>
<gene>
    <name evidence="7" type="ORF">Micbo1qcDRAFT_161210</name>
</gene>
<dbReference type="EMBL" id="KQ964248">
    <property type="protein sequence ID" value="KXJ93243.1"/>
    <property type="molecule type" value="Genomic_DNA"/>
</dbReference>
<dbReference type="Pfam" id="PF25426">
    <property type="entry name" value="AAA_lid_BCS1"/>
    <property type="match status" value="1"/>
</dbReference>
<organism evidence="7 8">
    <name type="scientific">Microdochium bolleyi</name>
    <dbReference type="NCBI Taxonomy" id="196109"/>
    <lineage>
        <taxon>Eukaryota</taxon>
        <taxon>Fungi</taxon>
        <taxon>Dikarya</taxon>
        <taxon>Ascomycota</taxon>
        <taxon>Pezizomycotina</taxon>
        <taxon>Sordariomycetes</taxon>
        <taxon>Xylariomycetidae</taxon>
        <taxon>Xylariales</taxon>
        <taxon>Microdochiaceae</taxon>
        <taxon>Microdochium</taxon>
    </lineage>
</organism>
<dbReference type="InterPro" id="IPR003593">
    <property type="entry name" value="AAA+_ATPase"/>
</dbReference>
<feature type="region of interest" description="Disordered" evidence="5">
    <location>
        <begin position="205"/>
        <end position="237"/>
    </location>
</feature>
<dbReference type="InParanoid" id="A0A136J7V8"/>
<dbReference type="PROSITE" id="PS00674">
    <property type="entry name" value="AAA"/>
    <property type="match status" value="1"/>
</dbReference>
<feature type="region of interest" description="Disordered" evidence="5">
    <location>
        <begin position="90"/>
        <end position="109"/>
    </location>
</feature>
<dbReference type="InterPro" id="IPR027417">
    <property type="entry name" value="P-loop_NTPase"/>
</dbReference>
<dbReference type="PANTHER" id="PTHR23070">
    <property type="entry name" value="BCS1 AAA-TYPE ATPASE"/>
    <property type="match status" value="1"/>
</dbReference>
<dbReference type="SMART" id="SM00382">
    <property type="entry name" value="AAA"/>
    <property type="match status" value="1"/>
</dbReference>
<dbReference type="Proteomes" id="UP000070501">
    <property type="component" value="Unassembled WGS sequence"/>
</dbReference>
<feature type="compositionally biased region" description="Low complexity" evidence="5">
    <location>
        <begin position="322"/>
        <end position="339"/>
    </location>
</feature>
<dbReference type="InterPro" id="IPR003960">
    <property type="entry name" value="ATPase_AAA_CS"/>
</dbReference>
<keyword evidence="3 4" id="KW-0067">ATP-binding</keyword>